<dbReference type="PANTHER" id="PTHR10044:SF139">
    <property type="entry name" value="DEATH-ASSOCIATED INHIBITOR OF APOPTOSIS 2"/>
    <property type="match status" value="1"/>
</dbReference>
<evidence type="ECO:0000259" key="1">
    <source>
        <dbReference type="Pfam" id="PF07967"/>
    </source>
</evidence>
<dbReference type="Pfam" id="PF07967">
    <property type="entry name" value="zf-C3HC"/>
    <property type="match status" value="1"/>
</dbReference>
<dbReference type="GO" id="GO:0008270">
    <property type="term" value="F:zinc ion binding"/>
    <property type="evidence" value="ECO:0007669"/>
    <property type="project" value="InterPro"/>
</dbReference>
<dbReference type="CDD" id="cd00022">
    <property type="entry name" value="BIR"/>
    <property type="match status" value="1"/>
</dbReference>
<feature type="domain" description="C3HC-type" evidence="1">
    <location>
        <begin position="5"/>
        <end position="55"/>
    </location>
</feature>
<keyword evidence="3" id="KW-1185">Reference proteome</keyword>
<dbReference type="KEGG" id="vg:955142"/>
<reference evidence="2 3" key="1">
    <citation type="journal article" date="2002" name="J. Virol.">
        <title>Analysis of the complete genome sequence of the Hz-1 virus suggests that it is related to members of the Baculoviridae.</title>
        <authorList>
            <person name="Cheng C.H."/>
            <person name="Liu S.M."/>
            <person name="Chow T.Y."/>
            <person name="Hsiao Y.Y."/>
            <person name="Wang D.P."/>
            <person name="Huang J.J."/>
            <person name="Chen H.H."/>
        </authorList>
    </citation>
    <scope>NUCLEOTIDE SEQUENCE [LARGE SCALE GENOMIC DNA]</scope>
</reference>
<dbReference type="PANTHER" id="PTHR10044">
    <property type="entry name" value="INHIBITOR OF APOPTOSIS"/>
    <property type="match status" value="1"/>
</dbReference>
<protein>
    <submittedName>
        <fullName evidence="2">IAP</fullName>
    </submittedName>
</protein>
<proteinExistence type="predicted"/>
<dbReference type="InterPro" id="IPR012935">
    <property type="entry name" value="NuBaID_N"/>
</dbReference>
<dbReference type="Pfam" id="PF00653">
    <property type="entry name" value="BIR"/>
    <property type="match status" value="1"/>
</dbReference>
<dbReference type="InterPro" id="IPR001370">
    <property type="entry name" value="BIR_rpt"/>
</dbReference>
<organism evidence="2 3">
    <name type="scientific">Heliothis zea nudivirus 1</name>
    <dbReference type="NCBI Taxonomy" id="3116536"/>
    <lineage>
        <taxon>Viruses</taxon>
        <taxon>Viruses incertae sedis</taxon>
        <taxon>Naldaviricetes</taxon>
        <taxon>Lefavirales</taxon>
        <taxon>Nudiviridae</taxon>
        <taxon>Betanudivirus</taxon>
        <taxon>Betanudivirus hezeae</taxon>
    </lineage>
</organism>
<evidence type="ECO:0000313" key="3">
    <source>
        <dbReference type="Proteomes" id="UP000232784"/>
    </source>
</evidence>
<dbReference type="SMART" id="SM00238">
    <property type="entry name" value="BIR"/>
    <property type="match status" value="2"/>
</dbReference>
<gene>
    <name evidence="2" type="primary">orf138</name>
</gene>
<name>Q8JKH5_9VIRU</name>
<sequence length="188" mass="22049">MNEIERIETFTSSNWKDSMILGMKLAKTGFYFCGANILKCTFCKCILLWNSKEYQEFVNKPQLIHIRLSPTCEYAYANLPMYANPQYRYFKSRLDSFIGNWSVFKRPTPIALAEAGFFYAGMVDCTKCFYCDGGLNDWNPCDDPWEQHAIHFDRCVFLLYKKGPLYVESIKKRILGELCWLLLLLLLF</sequence>
<evidence type="ECO:0000313" key="2">
    <source>
        <dbReference type="EMBL" id="AAN04430.1"/>
    </source>
</evidence>
<dbReference type="Proteomes" id="UP000232784">
    <property type="component" value="Segment"/>
</dbReference>
<dbReference type="GO" id="GO:0061630">
    <property type="term" value="F:ubiquitin protein ligase activity"/>
    <property type="evidence" value="ECO:0007669"/>
    <property type="project" value="TreeGrafter"/>
</dbReference>
<dbReference type="PROSITE" id="PS50143">
    <property type="entry name" value="BIR_REPEAT_2"/>
    <property type="match status" value="2"/>
</dbReference>
<accession>Q8JKH5</accession>
<dbReference type="GO" id="GO:0051726">
    <property type="term" value="P:regulation of cell cycle"/>
    <property type="evidence" value="ECO:0007669"/>
    <property type="project" value="TreeGrafter"/>
</dbReference>
<dbReference type="InterPro" id="IPR050784">
    <property type="entry name" value="IAP"/>
</dbReference>
<dbReference type="Gene3D" id="1.10.1170.10">
    <property type="entry name" value="Inhibitor Of Apoptosis Protein (2mihbC-IAP-1), Chain A"/>
    <property type="match status" value="2"/>
</dbReference>
<dbReference type="GO" id="GO:0031398">
    <property type="term" value="P:positive regulation of protein ubiquitination"/>
    <property type="evidence" value="ECO:0007669"/>
    <property type="project" value="TreeGrafter"/>
</dbReference>
<dbReference type="GO" id="GO:0043027">
    <property type="term" value="F:cysteine-type endopeptidase inhibitor activity involved in apoptotic process"/>
    <property type="evidence" value="ECO:0007669"/>
    <property type="project" value="TreeGrafter"/>
</dbReference>
<dbReference type="EMBL" id="AF451898">
    <property type="protein sequence ID" value="AAN04430.1"/>
    <property type="molecule type" value="Genomic_DNA"/>
</dbReference>
<dbReference type="SUPFAM" id="SSF57924">
    <property type="entry name" value="Inhibitor of apoptosis (IAP) repeat"/>
    <property type="match status" value="2"/>
</dbReference>